<dbReference type="Gene3D" id="3.40.50.150">
    <property type="entry name" value="Vaccinia Virus protein VP39"/>
    <property type="match status" value="1"/>
</dbReference>
<dbReference type="AlphaFoldDB" id="A0A8G1EGP8"/>
<protein>
    <submittedName>
        <fullName evidence="3">Class I SAM-dependent methyltransferase</fullName>
    </submittedName>
</protein>
<feature type="domain" description="DUF8157" evidence="2">
    <location>
        <begin position="347"/>
        <end position="437"/>
    </location>
</feature>
<evidence type="ECO:0000313" key="3">
    <source>
        <dbReference type="EMBL" id="QYZ79409.1"/>
    </source>
</evidence>
<reference evidence="3" key="1">
    <citation type="journal article" date="2005" name="Int. J. Syst. Evol. Microbiol.">
        <title>Methanofollis formosanus sp. nov., isolated from a fish pond.</title>
        <authorList>
            <person name="Wu S.Y."/>
            <person name="Chen S.C."/>
            <person name="Lai M.C."/>
        </authorList>
    </citation>
    <scope>NUCLEOTIDE SEQUENCE</scope>
    <source>
        <strain evidence="3">ML15</strain>
    </source>
</reference>
<dbReference type="CDD" id="cd02440">
    <property type="entry name" value="AdoMet_MTases"/>
    <property type="match status" value="1"/>
</dbReference>
<keyword evidence="4" id="KW-1185">Reference proteome</keyword>
<dbReference type="InterPro" id="IPR058959">
    <property type="entry name" value="DUF8157_C"/>
</dbReference>
<sequence>MGMRRYLSMTRPSDPLLLSPEEARKQEVFFSAPRVPRRLERLIEEHIGRKTGKAWDDRVVLDRIRAAVIAQKGQYWARGRHRQISYEKGYDVLAYLAYHFPVYLVQTDLLLHRLVTEGLVPRHLRVLDVGCGPGVVSAAVVDYFGRLEGATAEVTGLDRSEENLEAYAAIVGPYAGHKGVVSINEPVLADLCHPPEDTLAGPFDLIVFSNVLNELRDVGPEEKAALVAGYARLLSAGGSILIVEPAEKETSTGLREVQRALVESGMTVYAPCTYLWGAPCQPERCWTFESGPEIKPPRLMEALAAGKEGYRFRNTDIKVSYAVLRTDGLTRWGALERPAKTARLGALSSHVGRQVNLCAARMSGEIGDEKRHVVKVCDGTTKKPVYAVLPEYARNKGNESLLAAAYGAPLLFTNAKVKYNKEADTYSVIVGKKTTVTLLDGGEES</sequence>
<reference evidence="3" key="2">
    <citation type="submission" date="2019-03" db="EMBL/GenBank/DDBJ databases">
        <authorList>
            <person name="Chen S.-C."/>
            <person name="Wu S.-Y."/>
            <person name="Lai M.-C."/>
        </authorList>
    </citation>
    <scope>NUCLEOTIDE SEQUENCE</scope>
    <source>
        <strain evidence="3">ML15</strain>
    </source>
</reference>
<evidence type="ECO:0000259" key="2">
    <source>
        <dbReference type="Pfam" id="PF26487"/>
    </source>
</evidence>
<dbReference type="EMBL" id="CP037968">
    <property type="protein sequence ID" value="QYZ79409.1"/>
    <property type="molecule type" value="Genomic_DNA"/>
</dbReference>
<organism evidence="3 4">
    <name type="scientific">Methanofollis formosanus</name>
    <dbReference type="NCBI Taxonomy" id="299308"/>
    <lineage>
        <taxon>Archaea</taxon>
        <taxon>Methanobacteriati</taxon>
        <taxon>Methanobacteriota</taxon>
        <taxon>Stenosarchaea group</taxon>
        <taxon>Methanomicrobia</taxon>
        <taxon>Methanomicrobiales</taxon>
        <taxon>Methanomicrobiaceae</taxon>
        <taxon>Methanofollis</taxon>
    </lineage>
</organism>
<dbReference type="Pfam" id="PF26487">
    <property type="entry name" value="DUF8157_C"/>
    <property type="match status" value="1"/>
</dbReference>
<dbReference type="Pfam" id="PF08242">
    <property type="entry name" value="Methyltransf_12"/>
    <property type="match status" value="1"/>
</dbReference>
<name>A0A8G1EGP8_9EURY</name>
<accession>A0A8G1EGP8</accession>
<dbReference type="InterPro" id="IPR029063">
    <property type="entry name" value="SAM-dependent_MTases_sf"/>
</dbReference>
<keyword evidence="3" id="KW-0808">Transferase</keyword>
<dbReference type="SUPFAM" id="SSF53335">
    <property type="entry name" value="S-adenosyl-L-methionine-dependent methyltransferases"/>
    <property type="match status" value="1"/>
</dbReference>
<proteinExistence type="predicted"/>
<dbReference type="GO" id="GO:0032259">
    <property type="term" value="P:methylation"/>
    <property type="evidence" value="ECO:0007669"/>
    <property type="project" value="UniProtKB-KW"/>
</dbReference>
<dbReference type="InterPro" id="IPR013217">
    <property type="entry name" value="Methyltransf_12"/>
</dbReference>
<dbReference type="KEGG" id="mfk:E2N92_08180"/>
<dbReference type="Proteomes" id="UP000826709">
    <property type="component" value="Chromosome"/>
</dbReference>
<keyword evidence="3" id="KW-0489">Methyltransferase</keyword>
<evidence type="ECO:0000313" key="4">
    <source>
        <dbReference type="Proteomes" id="UP000826709"/>
    </source>
</evidence>
<gene>
    <name evidence="3" type="ORF">E2N92_08180</name>
</gene>
<feature type="domain" description="Methyltransferase type 12" evidence="1">
    <location>
        <begin position="127"/>
        <end position="239"/>
    </location>
</feature>
<dbReference type="GO" id="GO:0008168">
    <property type="term" value="F:methyltransferase activity"/>
    <property type="evidence" value="ECO:0007669"/>
    <property type="project" value="UniProtKB-KW"/>
</dbReference>
<evidence type="ECO:0000259" key="1">
    <source>
        <dbReference type="Pfam" id="PF08242"/>
    </source>
</evidence>